<feature type="domain" description="Flagellar basal body rod protein N-terminal" evidence="7">
    <location>
        <begin position="5"/>
        <end position="35"/>
    </location>
</feature>
<proteinExistence type="inferred from homology"/>
<dbReference type="PANTHER" id="PTHR30435:SF18">
    <property type="entry name" value="FLAGELLAR BASAL-BODY ROD PROTEIN FLGF"/>
    <property type="match status" value="1"/>
</dbReference>
<dbReference type="NCBIfam" id="NF009280">
    <property type="entry name" value="PRK12640.1"/>
    <property type="match status" value="1"/>
</dbReference>
<dbReference type="InterPro" id="IPR012836">
    <property type="entry name" value="FlgF"/>
</dbReference>
<evidence type="ECO:0000256" key="1">
    <source>
        <dbReference type="ARBA" id="ARBA00004117"/>
    </source>
</evidence>
<organism evidence="10 11">
    <name type="scientific">Simiduia aestuariiviva</name>
    <dbReference type="NCBI Taxonomy" id="1510459"/>
    <lineage>
        <taxon>Bacteria</taxon>
        <taxon>Pseudomonadati</taxon>
        <taxon>Pseudomonadota</taxon>
        <taxon>Gammaproteobacteria</taxon>
        <taxon>Cellvibrionales</taxon>
        <taxon>Cellvibrionaceae</taxon>
        <taxon>Simiduia</taxon>
    </lineage>
</organism>
<evidence type="ECO:0000259" key="9">
    <source>
        <dbReference type="Pfam" id="PF22692"/>
    </source>
</evidence>
<evidence type="ECO:0000256" key="5">
    <source>
        <dbReference type="ARBA" id="ARBA00040228"/>
    </source>
</evidence>
<gene>
    <name evidence="10" type="ORF">FHS30_001630</name>
</gene>
<accession>A0A839URF5</accession>
<dbReference type="InterPro" id="IPR053967">
    <property type="entry name" value="LlgE_F_G-like_D1"/>
</dbReference>
<dbReference type="EMBL" id="JACHXZ010000002">
    <property type="protein sequence ID" value="MBB3168446.1"/>
    <property type="molecule type" value="Genomic_DNA"/>
</dbReference>
<dbReference type="Pfam" id="PF00460">
    <property type="entry name" value="Flg_bb_rod"/>
    <property type="match status" value="1"/>
</dbReference>
<dbReference type="InterPro" id="IPR020013">
    <property type="entry name" value="Flagellar_FlgE/F/G"/>
</dbReference>
<dbReference type="AlphaFoldDB" id="A0A839URF5"/>
<name>A0A839URF5_9GAMM</name>
<protein>
    <recommendedName>
        <fullName evidence="5 6">Flagellar basal-body rod protein FlgF</fullName>
    </recommendedName>
</protein>
<keyword evidence="11" id="KW-1185">Reference proteome</keyword>
<dbReference type="Proteomes" id="UP000559987">
    <property type="component" value="Unassembled WGS sequence"/>
</dbReference>
<comment type="subunit">
    <text evidence="4 6">The basal body constitutes a major portion of the flagellar organelle and consists of five rings (E,L,P,S, and M) mounted on a central rod. The rod consists of about 26 subunits of FlgG in the distal portion, and FlgB, FlgC and FlgF are thought to build up the proximal portion of the rod with about 6 subunits each.</text>
</comment>
<dbReference type="SUPFAM" id="SSF117143">
    <property type="entry name" value="Flagellar hook protein flgE"/>
    <property type="match status" value="1"/>
</dbReference>
<evidence type="ECO:0000256" key="2">
    <source>
        <dbReference type="ARBA" id="ARBA00009677"/>
    </source>
</evidence>
<evidence type="ECO:0000259" key="8">
    <source>
        <dbReference type="Pfam" id="PF06429"/>
    </source>
</evidence>
<dbReference type="InterPro" id="IPR010930">
    <property type="entry name" value="Flg_bb/hook_C_dom"/>
</dbReference>
<evidence type="ECO:0000313" key="11">
    <source>
        <dbReference type="Proteomes" id="UP000559987"/>
    </source>
</evidence>
<dbReference type="Pfam" id="PF22692">
    <property type="entry name" value="LlgE_F_G_D1"/>
    <property type="match status" value="1"/>
</dbReference>
<dbReference type="InterPro" id="IPR037925">
    <property type="entry name" value="FlgE/F/G-like"/>
</dbReference>
<keyword evidence="10" id="KW-0966">Cell projection</keyword>
<sequence length="247" mass="26342">MDKALYLSMTAAKHNMRAQSAHSNNLANINTHGFKSDFAQARAMPVFYGEGHPTRAYALTESPATDFSHGAFMETGSELDVAINGDGFLAVQLPDGREVYTRAGNLQIDATGILRNSEGLAVLGDGGPIALPPQEKVEIGLDGSISIINAGEGPQTPAQIARLKLVNPDSANLEKDESGYFVTRDGVPAPVDATVQVTSGFLEASNVNAMHEFTSVLTLARQYELHIKMMGNVQQNSEASARLLQIS</sequence>
<reference evidence="10 11" key="1">
    <citation type="submission" date="2020-08" db="EMBL/GenBank/DDBJ databases">
        <title>Genomic Encyclopedia of Type Strains, Phase III (KMG-III): the genomes of soil and plant-associated and newly described type strains.</title>
        <authorList>
            <person name="Whitman W."/>
        </authorList>
    </citation>
    <scope>NUCLEOTIDE SEQUENCE [LARGE SCALE GENOMIC DNA]</scope>
    <source>
        <strain evidence="10 11">CECT 8571</strain>
    </source>
</reference>
<evidence type="ECO:0000256" key="4">
    <source>
        <dbReference type="ARBA" id="ARBA00038560"/>
    </source>
</evidence>
<dbReference type="Pfam" id="PF06429">
    <property type="entry name" value="Flg_bbr_C"/>
    <property type="match status" value="1"/>
</dbReference>
<dbReference type="GO" id="GO:0071978">
    <property type="term" value="P:bacterial-type flagellum-dependent swarming motility"/>
    <property type="evidence" value="ECO:0007669"/>
    <property type="project" value="TreeGrafter"/>
</dbReference>
<feature type="domain" description="Flagellar basal-body/hook protein C-terminal" evidence="8">
    <location>
        <begin position="199"/>
        <end position="243"/>
    </location>
</feature>
<dbReference type="NCBIfam" id="TIGR02490">
    <property type="entry name" value="flgF"/>
    <property type="match status" value="1"/>
</dbReference>
<comment type="similarity">
    <text evidence="2 6">Belongs to the flagella basal body rod proteins family.</text>
</comment>
<dbReference type="NCBIfam" id="TIGR03506">
    <property type="entry name" value="FlgEFG_subfam"/>
    <property type="match status" value="1"/>
</dbReference>
<comment type="caution">
    <text evidence="10">The sequence shown here is derived from an EMBL/GenBank/DDBJ whole genome shotgun (WGS) entry which is preliminary data.</text>
</comment>
<evidence type="ECO:0000259" key="7">
    <source>
        <dbReference type="Pfam" id="PF00460"/>
    </source>
</evidence>
<evidence type="ECO:0000313" key="10">
    <source>
        <dbReference type="EMBL" id="MBB3168446.1"/>
    </source>
</evidence>
<dbReference type="GO" id="GO:0030694">
    <property type="term" value="C:bacterial-type flagellum basal body, rod"/>
    <property type="evidence" value="ECO:0007669"/>
    <property type="project" value="UniProtKB-UniRule"/>
</dbReference>
<keyword evidence="10" id="KW-0969">Cilium</keyword>
<evidence type="ECO:0000256" key="6">
    <source>
        <dbReference type="RuleBase" id="RU362116"/>
    </source>
</evidence>
<feature type="domain" description="Flagellar hook protein FlgE/F/G-like D1" evidence="9">
    <location>
        <begin position="82"/>
        <end position="146"/>
    </location>
</feature>
<evidence type="ECO:0000256" key="3">
    <source>
        <dbReference type="ARBA" id="ARBA00023143"/>
    </source>
</evidence>
<dbReference type="RefSeq" id="WP_183909926.1">
    <property type="nucleotide sequence ID" value="NZ_JACHXZ010000002.1"/>
</dbReference>
<keyword evidence="10" id="KW-0282">Flagellum</keyword>
<dbReference type="InterPro" id="IPR001444">
    <property type="entry name" value="Flag_bb_rod_N"/>
</dbReference>
<keyword evidence="3 6" id="KW-0975">Bacterial flagellum</keyword>
<comment type="subcellular location">
    <subcellularLocation>
        <location evidence="1 6">Bacterial flagellum basal body</location>
    </subcellularLocation>
</comment>
<dbReference type="PANTHER" id="PTHR30435">
    <property type="entry name" value="FLAGELLAR PROTEIN"/>
    <property type="match status" value="1"/>
</dbReference>